<dbReference type="EMBL" id="MN739613">
    <property type="protein sequence ID" value="QHT15708.1"/>
    <property type="molecule type" value="Genomic_DNA"/>
</dbReference>
<dbReference type="InterPro" id="IPR039718">
    <property type="entry name" value="Rrm1"/>
</dbReference>
<feature type="domain" description="ATP-cone" evidence="9">
    <location>
        <begin position="1"/>
        <end position="99"/>
    </location>
</feature>
<dbReference type="Pfam" id="PF02867">
    <property type="entry name" value="Ribonuc_red_lgC"/>
    <property type="match status" value="1"/>
</dbReference>
<dbReference type="UniPathway" id="UPA00326"/>
<keyword evidence="6" id="KW-0560">Oxidoreductase</keyword>
<proteinExistence type="inferred from homology"/>
<dbReference type="InterPro" id="IPR013509">
    <property type="entry name" value="RNR_lsu_N"/>
</dbReference>
<dbReference type="GO" id="GO:0005971">
    <property type="term" value="C:ribonucleoside-diphosphate reductase complex"/>
    <property type="evidence" value="ECO:0007669"/>
    <property type="project" value="TreeGrafter"/>
</dbReference>
<keyword evidence="7" id="KW-0215">Deoxyribonucleotide synthesis</keyword>
<comment type="similarity">
    <text evidence="1">Belongs to the ribonucleoside diphosphate reductase large chain family.</text>
</comment>
<dbReference type="Gene3D" id="3.20.70.20">
    <property type="match status" value="1"/>
</dbReference>
<dbReference type="SUPFAM" id="SSF48168">
    <property type="entry name" value="R1 subunit of ribonucleotide reductase, N-terminal domain"/>
    <property type="match status" value="1"/>
</dbReference>
<dbReference type="PROSITE" id="PS00089">
    <property type="entry name" value="RIBORED_LARGE"/>
    <property type="match status" value="1"/>
</dbReference>
<evidence type="ECO:0000259" key="9">
    <source>
        <dbReference type="PROSITE" id="PS51161"/>
    </source>
</evidence>
<dbReference type="EC" id="1.17.4.1" evidence="2"/>
<dbReference type="PANTHER" id="PTHR11573:SF6">
    <property type="entry name" value="RIBONUCLEOSIDE-DIPHOSPHATE REDUCTASE LARGE SUBUNIT"/>
    <property type="match status" value="1"/>
</dbReference>
<dbReference type="PANTHER" id="PTHR11573">
    <property type="entry name" value="RIBONUCLEOSIDE-DIPHOSPHATE REDUCTASE LARGE CHAIN"/>
    <property type="match status" value="1"/>
</dbReference>
<evidence type="ECO:0000256" key="4">
    <source>
        <dbReference type="ARBA" id="ARBA00022741"/>
    </source>
</evidence>
<dbReference type="AlphaFoldDB" id="A0A6C0DFH4"/>
<name>A0A6C0DFH4_9ZZZZ</name>
<evidence type="ECO:0000256" key="8">
    <source>
        <dbReference type="SAM" id="MobiDB-lite"/>
    </source>
</evidence>
<dbReference type="InterPro" id="IPR005144">
    <property type="entry name" value="ATP-cone_dom"/>
</dbReference>
<dbReference type="Pfam" id="PF00317">
    <property type="entry name" value="Ribonuc_red_lgN"/>
    <property type="match status" value="1"/>
</dbReference>
<keyword evidence="4" id="KW-0547">Nucleotide-binding</keyword>
<dbReference type="NCBIfam" id="TIGR02506">
    <property type="entry name" value="NrdE_NrdA"/>
    <property type="match status" value="1"/>
</dbReference>
<dbReference type="GO" id="GO:0009263">
    <property type="term" value="P:deoxyribonucleotide biosynthetic process"/>
    <property type="evidence" value="ECO:0007669"/>
    <property type="project" value="UniProtKB-KW"/>
</dbReference>
<dbReference type="PRINTS" id="PR01183">
    <property type="entry name" value="RIBORDTASEM1"/>
</dbReference>
<evidence type="ECO:0000256" key="5">
    <source>
        <dbReference type="ARBA" id="ARBA00022840"/>
    </source>
</evidence>
<evidence type="ECO:0000313" key="10">
    <source>
        <dbReference type="EMBL" id="QHT15708.1"/>
    </source>
</evidence>
<feature type="region of interest" description="Disordered" evidence="8">
    <location>
        <begin position="784"/>
        <end position="807"/>
    </location>
</feature>
<sequence>MKVQKRDGSLEEVSFDKVLHRIQICAGQRPSHSIQFTPLEVNPTLIAQRALASIYDGVKTSELDELAAQLAISLVTTHPDYGTLASRIIVSNHQANTCPSFVTTMKAISSQINPKSGLSMTYLSESYMAAVDTFGSDLDLALNQDRDYLLDYFGFKTLERQKYLLRGIDGKVLERPQHMWMRVAVGLWGFCGDLTPAESLARILETYELLSQKQFIHATPTMFNSGSPRPQLSSCYLIALSEDSIDGIYKTLADCAKISKYAGGIGLHIHNLRAKGSYINGNGGTSTGIVPMLKNFNATARYVDQGSKRNGSFAIYLEPWHADVEDFLKLKLNSGSEDERARDLFYALWIPDLFMERVEANKPWTLFCPSEAPGLADVHGLAFNELYEKYEAEGRGRRQVDARQLFDRIVVSQIETGTPYMLYKDAANAKSNQQNLGTIKSSNLCTEIIEYSNSEETAVCNLASIALPAFVKGKTFDFDGLRRVVKVAVRNLNRVIDINFYPTPETERSNKRHRPIGLGIQGLADVFAMMRLPWETAPAQTLHKRIFEHMYFAALEASAEIATKEGPYSSFEGSPTSKGILQFDMWLDPEGTPITPLTQTDGTLDWLALKERVKRGIRNSLLMAPMPTASTSQILGYNECFEPVTSNIYTRRTLSGEFIVLNKYLVRDLLKLGLWSEGLKNQIIARNGSIQSIEDIPQATKNLYKTAWEIKQKVLLDMAADRGAFICQSQSLNLFLDTPTKDKIVSMHFYGWKKGLKTGQYYLRTKAPVMAQKFTIDPELQKEAEKSEALRQQKEGEADEGCLNCSA</sequence>
<dbReference type="InterPro" id="IPR013346">
    <property type="entry name" value="NrdE_NrdA_C"/>
</dbReference>
<accession>A0A6C0DFH4</accession>
<dbReference type="InterPro" id="IPR008926">
    <property type="entry name" value="RNR_R1-su_N"/>
</dbReference>
<dbReference type="CDD" id="cd01679">
    <property type="entry name" value="RNR_I"/>
    <property type="match status" value="1"/>
</dbReference>
<feature type="compositionally biased region" description="Basic and acidic residues" evidence="8">
    <location>
        <begin position="784"/>
        <end position="796"/>
    </location>
</feature>
<keyword evidence="3" id="KW-0021">Allosteric enzyme</keyword>
<evidence type="ECO:0000256" key="7">
    <source>
        <dbReference type="ARBA" id="ARBA00023116"/>
    </source>
</evidence>
<dbReference type="GO" id="GO:0005524">
    <property type="term" value="F:ATP binding"/>
    <property type="evidence" value="ECO:0007669"/>
    <property type="project" value="UniProtKB-KW"/>
</dbReference>
<keyword evidence="5" id="KW-0067">ATP-binding</keyword>
<dbReference type="InterPro" id="IPR000788">
    <property type="entry name" value="RNR_lg_C"/>
</dbReference>
<evidence type="ECO:0000256" key="3">
    <source>
        <dbReference type="ARBA" id="ARBA00022533"/>
    </source>
</evidence>
<reference evidence="10" key="1">
    <citation type="journal article" date="2020" name="Nature">
        <title>Giant virus diversity and host interactions through global metagenomics.</title>
        <authorList>
            <person name="Schulz F."/>
            <person name="Roux S."/>
            <person name="Paez-Espino D."/>
            <person name="Jungbluth S."/>
            <person name="Walsh D.A."/>
            <person name="Denef V.J."/>
            <person name="McMahon K.D."/>
            <person name="Konstantinidis K.T."/>
            <person name="Eloe-Fadrosh E.A."/>
            <person name="Kyrpides N.C."/>
            <person name="Woyke T."/>
        </authorList>
    </citation>
    <scope>NUCLEOTIDE SEQUENCE</scope>
    <source>
        <strain evidence="10">GVMAG-M-3300023174-176</strain>
    </source>
</reference>
<evidence type="ECO:0000256" key="6">
    <source>
        <dbReference type="ARBA" id="ARBA00023002"/>
    </source>
</evidence>
<evidence type="ECO:0000256" key="2">
    <source>
        <dbReference type="ARBA" id="ARBA00012274"/>
    </source>
</evidence>
<organism evidence="10">
    <name type="scientific">viral metagenome</name>
    <dbReference type="NCBI Taxonomy" id="1070528"/>
    <lineage>
        <taxon>unclassified sequences</taxon>
        <taxon>metagenomes</taxon>
        <taxon>organismal metagenomes</taxon>
    </lineage>
</organism>
<dbReference type="Pfam" id="PF03477">
    <property type="entry name" value="ATP-cone"/>
    <property type="match status" value="1"/>
</dbReference>
<dbReference type="SUPFAM" id="SSF51998">
    <property type="entry name" value="PFL-like glycyl radical enzymes"/>
    <property type="match status" value="1"/>
</dbReference>
<dbReference type="PROSITE" id="PS51161">
    <property type="entry name" value="ATP_CONE"/>
    <property type="match status" value="1"/>
</dbReference>
<dbReference type="GO" id="GO:0004748">
    <property type="term" value="F:ribonucleoside-diphosphate reductase activity, thioredoxin disulfide as acceptor"/>
    <property type="evidence" value="ECO:0007669"/>
    <property type="project" value="UniProtKB-EC"/>
</dbReference>
<evidence type="ECO:0000256" key="1">
    <source>
        <dbReference type="ARBA" id="ARBA00010406"/>
    </source>
</evidence>
<protein>
    <recommendedName>
        <fullName evidence="2">ribonucleoside-diphosphate reductase</fullName>
        <ecNumber evidence="2">1.17.4.1</ecNumber>
    </recommendedName>
</protein>